<dbReference type="CDD" id="cd02219">
    <property type="entry name" value="cupin_YjlB-like"/>
    <property type="match status" value="1"/>
</dbReference>
<organism evidence="1 2">
    <name type="scientific">Paraburkholderia caribensis MBA4</name>
    <dbReference type="NCBI Taxonomy" id="1323664"/>
    <lineage>
        <taxon>Bacteria</taxon>
        <taxon>Pseudomonadati</taxon>
        <taxon>Pseudomonadota</taxon>
        <taxon>Betaproteobacteria</taxon>
        <taxon>Burkholderiales</taxon>
        <taxon>Burkholderiaceae</taxon>
        <taxon>Paraburkholderia</taxon>
    </lineage>
</organism>
<protein>
    <submittedName>
        <fullName evidence="1">Cupin domain-containing protein</fullName>
    </submittedName>
</protein>
<dbReference type="Gene3D" id="2.60.120.10">
    <property type="entry name" value="Jelly Rolls"/>
    <property type="match status" value="1"/>
</dbReference>
<dbReference type="EMBL" id="CP012747">
    <property type="protein sequence ID" value="ALL67184.1"/>
    <property type="molecule type" value="Genomic_DNA"/>
</dbReference>
<dbReference type="KEGG" id="bcai:K788_0005273"/>
<dbReference type="Proteomes" id="UP000019146">
    <property type="component" value="Chromosome 2"/>
</dbReference>
<name>A0A0P0RFC9_9BURK</name>
<sequence length="180" mass="19443">MQAHTRGAVHADVFRLGPRDWVPNNAHLPVILYRDVLDGDASGDGERLASAFEAMFQRNGWPPKWRNGIFDYHHFHSSAHEVLGIAGGAADVIVGGPGGRVVHLEAGDVILLPAGTGHCLESSSGPLNVIGAYPPGQQWDIRRDALTARERAAMEALPFPRSDPVRGAQGPLIEHWLNEA</sequence>
<dbReference type="PIRSF" id="PIRSF019307">
    <property type="entry name" value="UCP019307"/>
    <property type="match status" value="1"/>
</dbReference>
<dbReference type="GeneID" id="69971054"/>
<dbReference type="PANTHER" id="PTHR36448:SF2">
    <property type="entry name" value="CUPIN TYPE-1 DOMAIN-CONTAINING PROTEIN"/>
    <property type="match status" value="1"/>
</dbReference>
<evidence type="ECO:0000313" key="2">
    <source>
        <dbReference type="Proteomes" id="UP000019146"/>
    </source>
</evidence>
<accession>A0A0P0RFC9</accession>
<dbReference type="AlphaFoldDB" id="A0A0P0RFC9"/>
<dbReference type="InterPro" id="IPR014500">
    <property type="entry name" value="UCP019307_cupin"/>
</dbReference>
<dbReference type="InterPro" id="IPR047121">
    <property type="entry name" value="YjiB-like"/>
</dbReference>
<dbReference type="PANTHER" id="PTHR36448">
    <property type="entry name" value="BLR7373 PROTEIN"/>
    <property type="match status" value="1"/>
</dbReference>
<gene>
    <name evidence="1" type="ORF">K788_0005273</name>
</gene>
<dbReference type="SUPFAM" id="SSF51182">
    <property type="entry name" value="RmlC-like cupins"/>
    <property type="match status" value="1"/>
</dbReference>
<proteinExistence type="predicted"/>
<dbReference type="InterPro" id="IPR011051">
    <property type="entry name" value="RmlC_Cupin_sf"/>
</dbReference>
<dbReference type="RefSeq" id="WP_036000940.1">
    <property type="nucleotide sequence ID" value="NZ_CP012747.1"/>
</dbReference>
<reference evidence="1 2" key="1">
    <citation type="journal article" date="2014" name="Genome Announc.">
        <title>Draft Genome Sequence of the Haloacid-Degrading Burkholderia caribensis Strain MBA4.</title>
        <authorList>
            <person name="Pan Y."/>
            <person name="Kong K.F."/>
            <person name="Tsang J.S."/>
        </authorList>
    </citation>
    <scope>NUCLEOTIDE SEQUENCE [LARGE SCALE GENOMIC DNA]</scope>
    <source>
        <strain evidence="1 2">MBA4</strain>
    </source>
</reference>
<dbReference type="InterPro" id="IPR014710">
    <property type="entry name" value="RmlC-like_jellyroll"/>
</dbReference>
<evidence type="ECO:0000313" key="1">
    <source>
        <dbReference type="EMBL" id="ALL67184.1"/>
    </source>
</evidence>